<feature type="domain" description="Fe2OG dioxygenase" evidence="3">
    <location>
        <begin position="97"/>
        <end position="214"/>
    </location>
</feature>
<dbReference type="Pfam" id="PF14226">
    <property type="entry name" value="DIOX_N"/>
    <property type="match status" value="1"/>
</dbReference>
<dbReference type="PROSITE" id="PS51471">
    <property type="entry name" value="FE2OG_OXY"/>
    <property type="match status" value="1"/>
</dbReference>
<dbReference type="InterPro" id="IPR005123">
    <property type="entry name" value="Oxoglu/Fe-dep_dioxygenase_dom"/>
</dbReference>
<evidence type="ECO:0000313" key="5">
    <source>
        <dbReference type="Proteomes" id="UP000054321"/>
    </source>
</evidence>
<dbReference type="OrthoDB" id="288590at2759"/>
<dbReference type="InterPro" id="IPR027443">
    <property type="entry name" value="IPNS-like_sf"/>
</dbReference>
<evidence type="ECO:0000313" key="4">
    <source>
        <dbReference type="EMBL" id="KIN05110.1"/>
    </source>
</evidence>
<name>A0A0C3HQ43_OIDMZ</name>
<keyword evidence="2" id="KW-0408">Iron</keyword>
<dbReference type="InterPro" id="IPR044861">
    <property type="entry name" value="IPNS-like_FE2OG_OXY"/>
</dbReference>
<evidence type="ECO:0000259" key="3">
    <source>
        <dbReference type="PROSITE" id="PS51471"/>
    </source>
</evidence>
<dbReference type="PANTHER" id="PTHR47990">
    <property type="entry name" value="2-OXOGLUTARATE (2OG) AND FE(II)-DEPENDENT OXYGENASE SUPERFAMILY PROTEIN-RELATED"/>
    <property type="match status" value="1"/>
</dbReference>
<dbReference type="GO" id="GO:0044283">
    <property type="term" value="P:small molecule biosynthetic process"/>
    <property type="evidence" value="ECO:0007669"/>
    <property type="project" value="UniProtKB-ARBA"/>
</dbReference>
<keyword evidence="2" id="KW-0560">Oxidoreductase</keyword>
<organism evidence="4 5">
    <name type="scientific">Oidiodendron maius (strain Zn)</name>
    <dbReference type="NCBI Taxonomy" id="913774"/>
    <lineage>
        <taxon>Eukaryota</taxon>
        <taxon>Fungi</taxon>
        <taxon>Dikarya</taxon>
        <taxon>Ascomycota</taxon>
        <taxon>Pezizomycotina</taxon>
        <taxon>Leotiomycetes</taxon>
        <taxon>Leotiomycetes incertae sedis</taxon>
        <taxon>Myxotrichaceae</taxon>
        <taxon>Oidiodendron</taxon>
    </lineage>
</organism>
<evidence type="ECO:0000256" key="2">
    <source>
        <dbReference type="RuleBase" id="RU003682"/>
    </source>
</evidence>
<dbReference type="HOGENOM" id="CLU_010119_6_2_1"/>
<dbReference type="InterPro" id="IPR026992">
    <property type="entry name" value="DIOX_N"/>
</dbReference>
<accession>A0A0C3HQ43</accession>
<gene>
    <name evidence="4" type="ORF">OIDMADRAFT_192798</name>
</gene>
<reference evidence="4 5" key="1">
    <citation type="submission" date="2014-04" db="EMBL/GenBank/DDBJ databases">
        <authorList>
            <consortium name="DOE Joint Genome Institute"/>
            <person name="Kuo A."/>
            <person name="Martino E."/>
            <person name="Perotto S."/>
            <person name="Kohler A."/>
            <person name="Nagy L.G."/>
            <person name="Floudas D."/>
            <person name="Copeland A."/>
            <person name="Barry K.W."/>
            <person name="Cichocki N."/>
            <person name="Veneault-Fourrey C."/>
            <person name="LaButti K."/>
            <person name="Lindquist E.A."/>
            <person name="Lipzen A."/>
            <person name="Lundell T."/>
            <person name="Morin E."/>
            <person name="Murat C."/>
            <person name="Sun H."/>
            <person name="Tunlid A."/>
            <person name="Henrissat B."/>
            <person name="Grigoriev I.V."/>
            <person name="Hibbett D.S."/>
            <person name="Martin F."/>
            <person name="Nordberg H.P."/>
            <person name="Cantor M.N."/>
            <person name="Hua S.X."/>
        </authorList>
    </citation>
    <scope>NUCLEOTIDE SEQUENCE [LARGE SCALE GENOMIC DNA]</scope>
    <source>
        <strain evidence="4 5">Zn</strain>
    </source>
</reference>
<dbReference type="SUPFAM" id="SSF51197">
    <property type="entry name" value="Clavaminate synthase-like"/>
    <property type="match status" value="1"/>
</dbReference>
<reference evidence="5" key="2">
    <citation type="submission" date="2015-01" db="EMBL/GenBank/DDBJ databases">
        <title>Evolutionary Origins and Diversification of the Mycorrhizal Mutualists.</title>
        <authorList>
            <consortium name="DOE Joint Genome Institute"/>
            <consortium name="Mycorrhizal Genomics Consortium"/>
            <person name="Kohler A."/>
            <person name="Kuo A."/>
            <person name="Nagy L.G."/>
            <person name="Floudas D."/>
            <person name="Copeland A."/>
            <person name="Barry K.W."/>
            <person name="Cichocki N."/>
            <person name="Veneault-Fourrey C."/>
            <person name="LaButti K."/>
            <person name="Lindquist E.A."/>
            <person name="Lipzen A."/>
            <person name="Lundell T."/>
            <person name="Morin E."/>
            <person name="Murat C."/>
            <person name="Riley R."/>
            <person name="Ohm R."/>
            <person name="Sun H."/>
            <person name="Tunlid A."/>
            <person name="Henrissat B."/>
            <person name="Grigoriev I.V."/>
            <person name="Hibbett D.S."/>
            <person name="Martin F."/>
        </authorList>
    </citation>
    <scope>NUCLEOTIDE SEQUENCE [LARGE SCALE GENOMIC DNA]</scope>
    <source>
        <strain evidence="5">Zn</strain>
    </source>
</reference>
<keyword evidence="2" id="KW-0479">Metal-binding</keyword>
<dbReference type="GO" id="GO:0046872">
    <property type="term" value="F:metal ion binding"/>
    <property type="evidence" value="ECO:0007669"/>
    <property type="project" value="UniProtKB-KW"/>
</dbReference>
<comment type="similarity">
    <text evidence="1 2">Belongs to the iron/ascorbate-dependent oxidoreductase family.</text>
</comment>
<dbReference type="InParanoid" id="A0A0C3HQ43"/>
<protein>
    <recommendedName>
        <fullName evidence="3">Fe2OG dioxygenase domain-containing protein</fullName>
    </recommendedName>
</protein>
<dbReference type="Gene3D" id="2.60.120.330">
    <property type="entry name" value="B-lactam Antibiotic, Isopenicillin N Synthase, Chain"/>
    <property type="match status" value="2"/>
</dbReference>
<dbReference type="AlphaFoldDB" id="A0A0C3HQ43"/>
<sequence length="273" mass="29016">MSTTQETAQIPVIDISGGQPDAEIGRALVDAAATYGFVYVKNEGKDIPVAAINRMFDLSKQFFASPATEKEKCKITQTIPPSSGGPSFLPSRHTNGPTKSILRLLYYPPIPPSFPSSNHLRAGAHSDYGSLTLLFRLPGQPGLEILPPSSSIAFTPVPIHPPGTEGDVAPPVLVNIGDLLSAWTNGLLRSTVHRVVFPGEGGGDRYSIAYFAHPVGTTVLETVPSERVRRAGLESGTSSGEGVKGMTADEYLLGRLRATYKGLYDNGEKGKGK</sequence>
<proteinExistence type="inferred from homology"/>
<dbReference type="GO" id="GO:0016491">
    <property type="term" value="F:oxidoreductase activity"/>
    <property type="evidence" value="ECO:0007669"/>
    <property type="project" value="UniProtKB-KW"/>
</dbReference>
<evidence type="ECO:0000256" key="1">
    <source>
        <dbReference type="ARBA" id="ARBA00008056"/>
    </source>
</evidence>
<keyword evidence="5" id="KW-1185">Reference proteome</keyword>
<dbReference type="STRING" id="913774.A0A0C3HQ43"/>
<dbReference type="InterPro" id="IPR050231">
    <property type="entry name" value="Iron_ascorbate_oxido_reductase"/>
</dbReference>
<dbReference type="Proteomes" id="UP000054321">
    <property type="component" value="Unassembled WGS sequence"/>
</dbReference>
<dbReference type="Pfam" id="PF03171">
    <property type="entry name" value="2OG-FeII_Oxy"/>
    <property type="match status" value="1"/>
</dbReference>
<dbReference type="EMBL" id="KN832872">
    <property type="protein sequence ID" value="KIN05110.1"/>
    <property type="molecule type" value="Genomic_DNA"/>
</dbReference>